<proteinExistence type="predicted"/>
<organism evidence="2 3">
    <name type="scientific">Fusarium solani</name>
    <name type="common">Filamentous fungus</name>
    <dbReference type="NCBI Taxonomy" id="169388"/>
    <lineage>
        <taxon>Eukaryota</taxon>
        <taxon>Fungi</taxon>
        <taxon>Dikarya</taxon>
        <taxon>Ascomycota</taxon>
        <taxon>Pezizomycotina</taxon>
        <taxon>Sordariomycetes</taxon>
        <taxon>Hypocreomycetidae</taxon>
        <taxon>Hypocreales</taxon>
        <taxon>Nectriaceae</taxon>
        <taxon>Fusarium</taxon>
        <taxon>Fusarium solani species complex</taxon>
    </lineage>
</organism>
<keyword evidence="1" id="KW-0472">Membrane</keyword>
<keyword evidence="1" id="KW-1133">Transmembrane helix</keyword>
<feature type="transmembrane region" description="Helical" evidence="1">
    <location>
        <begin position="69"/>
        <end position="88"/>
    </location>
</feature>
<keyword evidence="1" id="KW-0812">Transmembrane</keyword>
<reference evidence="2" key="1">
    <citation type="journal article" date="2021" name="Nat. Commun.">
        <title>Genetic determinants of endophytism in the Arabidopsis root mycobiome.</title>
        <authorList>
            <person name="Mesny F."/>
            <person name="Miyauchi S."/>
            <person name="Thiergart T."/>
            <person name="Pickel B."/>
            <person name="Atanasova L."/>
            <person name="Karlsson M."/>
            <person name="Huettel B."/>
            <person name="Barry K.W."/>
            <person name="Haridas S."/>
            <person name="Chen C."/>
            <person name="Bauer D."/>
            <person name="Andreopoulos W."/>
            <person name="Pangilinan J."/>
            <person name="LaButti K."/>
            <person name="Riley R."/>
            <person name="Lipzen A."/>
            <person name="Clum A."/>
            <person name="Drula E."/>
            <person name="Henrissat B."/>
            <person name="Kohler A."/>
            <person name="Grigoriev I.V."/>
            <person name="Martin F.M."/>
            <person name="Hacquard S."/>
        </authorList>
    </citation>
    <scope>NUCLEOTIDE SEQUENCE</scope>
    <source>
        <strain evidence="2">FSSC 5 MPI-SDFR-AT-0091</strain>
    </source>
</reference>
<evidence type="ECO:0000256" key="1">
    <source>
        <dbReference type="SAM" id="Phobius"/>
    </source>
</evidence>
<keyword evidence="3" id="KW-1185">Reference proteome</keyword>
<comment type="caution">
    <text evidence="2">The sequence shown here is derived from an EMBL/GenBank/DDBJ whole genome shotgun (WGS) entry which is preliminary data.</text>
</comment>
<evidence type="ECO:0000313" key="2">
    <source>
        <dbReference type="EMBL" id="KAH7273814.1"/>
    </source>
</evidence>
<evidence type="ECO:0000313" key="3">
    <source>
        <dbReference type="Proteomes" id="UP000736672"/>
    </source>
</evidence>
<feature type="transmembrane region" description="Helical" evidence="1">
    <location>
        <begin position="45"/>
        <end position="63"/>
    </location>
</feature>
<sequence>MLFFSLVISIGVSLLIYFGDGLEVPPARTLEYKLFDMTQRPLFKFIEYGCVAMVAITIPVVSLDSLKLTWSHIWFLVGGAVLTLCIGINELRRFCTHFTTMIARGEGC</sequence>
<gene>
    <name evidence="2" type="ORF">B0J15DRAFT_478107</name>
</gene>
<feature type="transmembrane region" description="Helical" evidence="1">
    <location>
        <begin position="6"/>
        <end position="24"/>
    </location>
</feature>
<dbReference type="Proteomes" id="UP000736672">
    <property type="component" value="Unassembled WGS sequence"/>
</dbReference>
<name>A0A9P9L4I4_FUSSL</name>
<accession>A0A9P9L4I4</accession>
<protein>
    <submittedName>
        <fullName evidence="2">Uncharacterized protein</fullName>
    </submittedName>
</protein>
<dbReference type="AlphaFoldDB" id="A0A9P9L4I4"/>
<dbReference type="EMBL" id="JAGTJS010000002">
    <property type="protein sequence ID" value="KAH7273814.1"/>
    <property type="molecule type" value="Genomic_DNA"/>
</dbReference>